<dbReference type="PANTHER" id="PTHR23537">
    <property type="match status" value="1"/>
</dbReference>
<dbReference type="Pfam" id="PF06779">
    <property type="entry name" value="MFS_4"/>
    <property type="match status" value="1"/>
</dbReference>
<gene>
    <name evidence="6" type="ORF">U1T56_08210</name>
</gene>
<feature type="transmembrane region" description="Helical" evidence="4">
    <location>
        <begin position="248"/>
        <end position="267"/>
    </location>
</feature>
<feature type="domain" description="Major facilitator superfamily (MFS) profile" evidence="5">
    <location>
        <begin position="12"/>
        <end position="391"/>
    </location>
</feature>
<accession>A0ABU8XT33</accession>
<dbReference type="InterPro" id="IPR010645">
    <property type="entry name" value="MFS_4"/>
</dbReference>
<name>A0ABU8XT33_9PROT</name>
<feature type="transmembrane region" description="Helical" evidence="4">
    <location>
        <begin position="139"/>
        <end position="160"/>
    </location>
</feature>
<protein>
    <submittedName>
        <fullName evidence="6">YbfB/YjiJ family MFS transporter</fullName>
    </submittedName>
</protein>
<feature type="transmembrane region" description="Helical" evidence="4">
    <location>
        <begin position="334"/>
        <end position="359"/>
    </location>
</feature>
<dbReference type="SUPFAM" id="SSF103473">
    <property type="entry name" value="MFS general substrate transporter"/>
    <property type="match status" value="1"/>
</dbReference>
<dbReference type="InterPro" id="IPR036259">
    <property type="entry name" value="MFS_trans_sf"/>
</dbReference>
<feature type="transmembrane region" description="Helical" evidence="4">
    <location>
        <begin position="105"/>
        <end position="127"/>
    </location>
</feature>
<evidence type="ECO:0000256" key="1">
    <source>
        <dbReference type="ARBA" id="ARBA00022692"/>
    </source>
</evidence>
<evidence type="ECO:0000313" key="7">
    <source>
        <dbReference type="Proteomes" id="UP001375743"/>
    </source>
</evidence>
<dbReference type="Proteomes" id="UP001375743">
    <property type="component" value="Unassembled WGS sequence"/>
</dbReference>
<sequence length="393" mass="40267">MHHEATSVGVWRAILAGLCASLVGIGLARFAYTPLLPALIGAGWFDPSDAAYLGAANLAGYLAGALLGRRMAGWFPAARVLRAMMLLATAAFFACAGPWPFLWFFFWRFAAGFAGGALMVLAAPTVLPHVPPARRGLAGGAIFTGVGLGIAASGTLVPLLLRVGLTLTWCGLGALSLLLTVLAWSGWPEGGALPVRPAALSAPHPGPALKALYVVYGLDAVGLVPHMVFLVDFVARGLGRGLATGAHYWVLFGVGALLGPVLAGHLADRIGFRLAVRSALLLQAAAVALPALLPGAFWLVVSSLVVGASVPGVVPLVLGRVHELLPHADPARRAAAWSIATTAFALGQAAAAYGLSALFARSGDYALLFALGAAALVLALLLDLGATRHERTA</sequence>
<dbReference type="PROSITE" id="PS50850">
    <property type="entry name" value="MFS"/>
    <property type="match status" value="1"/>
</dbReference>
<dbReference type="EMBL" id="JBBLZC010000006">
    <property type="protein sequence ID" value="MEK0083132.1"/>
    <property type="molecule type" value="Genomic_DNA"/>
</dbReference>
<evidence type="ECO:0000259" key="5">
    <source>
        <dbReference type="PROSITE" id="PS50850"/>
    </source>
</evidence>
<feature type="transmembrane region" description="Helical" evidence="4">
    <location>
        <begin position="274"/>
        <end position="293"/>
    </location>
</feature>
<evidence type="ECO:0000256" key="4">
    <source>
        <dbReference type="SAM" id="Phobius"/>
    </source>
</evidence>
<feature type="transmembrane region" description="Helical" evidence="4">
    <location>
        <begin position="365"/>
        <end position="386"/>
    </location>
</feature>
<dbReference type="RefSeq" id="WP_418158976.1">
    <property type="nucleotide sequence ID" value="NZ_JBBLZC010000006.1"/>
</dbReference>
<evidence type="ECO:0000313" key="6">
    <source>
        <dbReference type="EMBL" id="MEK0083132.1"/>
    </source>
</evidence>
<dbReference type="InterPro" id="IPR020846">
    <property type="entry name" value="MFS_dom"/>
</dbReference>
<dbReference type="Gene3D" id="1.20.1250.20">
    <property type="entry name" value="MFS general substrate transporter like domains"/>
    <property type="match status" value="2"/>
</dbReference>
<reference evidence="6 7" key="1">
    <citation type="submission" date="2024-01" db="EMBL/GenBank/DDBJ databases">
        <title>Multi-omics insights into the function and evolution of sodium benzoate biodegradation pathways in Benzoatithermus flavus gen. nov., sp. nov. from hot spring.</title>
        <authorList>
            <person name="Hu C.-J."/>
            <person name="Li W.-J."/>
        </authorList>
    </citation>
    <scope>NUCLEOTIDE SEQUENCE [LARGE SCALE GENOMIC DNA]</scope>
    <source>
        <strain evidence="6 7">SYSU G07066</strain>
    </source>
</reference>
<evidence type="ECO:0000256" key="3">
    <source>
        <dbReference type="ARBA" id="ARBA00023136"/>
    </source>
</evidence>
<comment type="caution">
    <text evidence="6">The sequence shown here is derived from an EMBL/GenBank/DDBJ whole genome shotgun (WGS) entry which is preliminary data.</text>
</comment>
<feature type="transmembrane region" description="Helical" evidence="4">
    <location>
        <begin position="50"/>
        <end position="68"/>
    </location>
</feature>
<evidence type="ECO:0000256" key="2">
    <source>
        <dbReference type="ARBA" id="ARBA00022989"/>
    </source>
</evidence>
<keyword evidence="2 4" id="KW-1133">Transmembrane helix</keyword>
<feature type="transmembrane region" description="Helical" evidence="4">
    <location>
        <begin position="9"/>
        <end position="30"/>
    </location>
</feature>
<proteinExistence type="predicted"/>
<feature type="transmembrane region" description="Helical" evidence="4">
    <location>
        <begin position="80"/>
        <end position="99"/>
    </location>
</feature>
<organism evidence="6 7">
    <name type="scientific">Benzoatithermus flavus</name>
    <dbReference type="NCBI Taxonomy" id="3108223"/>
    <lineage>
        <taxon>Bacteria</taxon>
        <taxon>Pseudomonadati</taxon>
        <taxon>Pseudomonadota</taxon>
        <taxon>Alphaproteobacteria</taxon>
        <taxon>Geminicoccales</taxon>
        <taxon>Geminicoccaceae</taxon>
        <taxon>Benzoatithermus</taxon>
    </lineage>
</organism>
<dbReference type="PANTHER" id="PTHR23537:SF1">
    <property type="entry name" value="SUGAR TRANSPORTER"/>
    <property type="match status" value="1"/>
</dbReference>
<keyword evidence="7" id="KW-1185">Reference proteome</keyword>
<keyword evidence="3 4" id="KW-0472">Membrane</keyword>
<feature type="transmembrane region" description="Helical" evidence="4">
    <location>
        <begin position="208"/>
        <end position="228"/>
    </location>
</feature>
<keyword evidence="1 4" id="KW-0812">Transmembrane</keyword>
<feature type="transmembrane region" description="Helical" evidence="4">
    <location>
        <begin position="166"/>
        <end position="187"/>
    </location>
</feature>